<dbReference type="InterPro" id="IPR011006">
    <property type="entry name" value="CheY-like_superfamily"/>
</dbReference>
<feature type="modified residue" description="4-aspartylphosphate" evidence="3">
    <location>
        <position position="54"/>
    </location>
</feature>
<evidence type="ECO:0000256" key="1">
    <source>
        <dbReference type="ARBA" id="ARBA00022553"/>
    </source>
</evidence>
<dbReference type="PROSITE" id="PS50110">
    <property type="entry name" value="RESPONSE_REGULATORY"/>
    <property type="match status" value="1"/>
</dbReference>
<keyword evidence="6" id="KW-1185">Reference proteome</keyword>
<protein>
    <submittedName>
        <fullName evidence="5">Response regulator</fullName>
    </submittedName>
</protein>
<keyword evidence="1 3" id="KW-0597">Phosphoprotein</keyword>
<dbReference type="RefSeq" id="WP_247811704.1">
    <property type="nucleotide sequence ID" value="NZ_CP095855.1"/>
</dbReference>
<dbReference type="CDD" id="cd17546">
    <property type="entry name" value="REC_hyHK_CKI1_RcsC-like"/>
    <property type="match status" value="1"/>
</dbReference>
<evidence type="ECO:0000259" key="4">
    <source>
        <dbReference type="PROSITE" id="PS50110"/>
    </source>
</evidence>
<dbReference type="InterPro" id="IPR001789">
    <property type="entry name" value="Sig_transdc_resp-reg_receiver"/>
</dbReference>
<keyword evidence="2" id="KW-0902">Two-component regulatory system</keyword>
<sequence length="132" mass="15281">MKDRYILVADDQEMNLALMAKILTRWQCRFDKAPDGVAAYELFVCNNYDMVLLDLQMPRMTGVEVVKRIREDKEPAKAQIPVLALTADTTMPGNQAFIDAGFDDYLLKPFREKEIYNVMIRHLRPVHVNVPH</sequence>
<proteinExistence type="predicted"/>
<evidence type="ECO:0000256" key="2">
    <source>
        <dbReference type="ARBA" id="ARBA00023012"/>
    </source>
</evidence>
<feature type="domain" description="Response regulatory" evidence="4">
    <location>
        <begin position="5"/>
        <end position="123"/>
    </location>
</feature>
<dbReference type="PANTHER" id="PTHR45339:SF1">
    <property type="entry name" value="HYBRID SIGNAL TRANSDUCTION HISTIDINE KINASE J"/>
    <property type="match status" value="1"/>
</dbReference>
<dbReference type="Gene3D" id="3.40.50.2300">
    <property type="match status" value="1"/>
</dbReference>
<gene>
    <name evidence="5" type="ORF">MYF79_31070</name>
</gene>
<dbReference type="Proteomes" id="UP000830198">
    <property type="component" value="Chromosome"/>
</dbReference>
<dbReference type="PANTHER" id="PTHR45339">
    <property type="entry name" value="HYBRID SIGNAL TRANSDUCTION HISTIDINE KINASE J"/>
    <property type="match status" value="1"/>
</dbReference>
<name>A0ABY4I0P7_CHIFI</name>
<reference evidence="5 6" key="1">
    <citation type="submission" date="2022-04" db="EMBL/GenBank/DDBJ databases">
        <title>The arsenic-methylating capacity of Chitinophaga filiformis YT5 during chitin decomposition.</title>
        <authorList>
            <person name="Chen G."/>
            <person name="Liang Y."/>
        </authorList>
    </citation>
    <scope>NUCLEOTIDE SEQUENCE [LARGE SCALE GENOMIC DNA]</scope>
    <source>
        <strain evidence="5 6">YT5</strain>
    </source>
</reference>
<evidence type="ECO:0000313" key="5">
    <source>
        <dbReference type="EMBL" id="UPK69407.1"/>
    </source>
</evidence>
<dbReference type="SUPFAM" id="SSF52172">
    <property type="entry name" value="CheY-like"/>
    <property type="match status" value="1"/>
</dbReference>
<accession>A0ABY4I0P7</accession>
<evidence type="ECO:0000313" key="6">
    <source>
        <dbReference type="Proteomes" id="UP000830198"/>
    </source>
</evidence>
<dbReference type="EMBL" id="CP095855">
    <property type="protein sequence ID" value="UPK69407.1"/>
    <property type="molecule type" value="Genomic_DNA"/>
</dbReference>
<dbReference type="Pfam" id="PF00072">
    <property type="entry name" value="Response_reg"/>
    <property type="match status" value="1"/>
</dbReference>
<organism evidence="5 6">
    <name type="scientific">Chitinophaga filiformis</name>
    <name type="common">Myxococcus filiformis</name>
    <name type="synonym">Flexibacter filiformis</name>
    <dbReference type="NCBI Taxonomy" id="104663"/>
    <lineage>
        <taxon>Bacteria</taxon>
        <taxon>Pseudomonadati</taxon>
        <taxon>Bacteroidota</taxon>
        <taxon>Chitinophagia</taxon>
        <taxon>Chitinophagales</taxon>
        <taxon>Chitinophagaceae</taxon>
        <taxon>Chitinophaga</taxon>
    </lineage>
</organism>
<dbReference type="SMART" id="SM00448">
    <property type="entry name" value="REC"/>
    <property type="match status" value="1"/>
</dbReference>
<evidence type="ECO:0000256" key="3">
    <source>
        <dbReference type="PROSITE-ProRule" id="PRU00169"/>
    </source>
</evidence>